<dbReference type="VEuPathDB" id="FungiDB:G647_04118"/>
<dbReference type="EMBL" id="LGRB01000008">
    <property type="protein sequence ID" value="OCT52768.1"/>
    <property type="molecule type" value="Genomic_DNA"/>
</dbReference>
<feature type="compositionally biased region" description="Basic residues" evidence="1">
    <location>
        <begin position="1039"/>
        <end position="1049"/>
    </location>
</feature>
<dbReference type="OrthoDB" id="4160963at2759"/>
<gene>
    <name evidence="3" type="ORF">CLCR_09477</name>
</gene>
<dbReference type="STRING" id="86049.A0A1C1CWF4"/>
<accession>A0A1C1CWF4</accession>
<dbReference type="Proteomes" id="UP000094526">
    <property type="component" value="Unassembled WGS sequence"/>
</dbReference>
<feature type="region of interest" description="Disordered" evidence="1">
    <location>
        <begin position="927"/>
        <end position="973"/>
    </location>
</feature>
<evidence type="ECO:0000256" key="1">
    <source>
        <dbReference type="SAM" id="MobiDB-lite"/>
    </source>
</evidence>
<feature type="compositionally biased region" description="Low complexity" evidence="1">
    <location>
        <begin position="673"/>
        <end position="691"/>
    </location>
</feature>
<sequence length="1049" mass="108685">MSTTTSPESTPAPPATDLFYITATTTHLTKRDLKYLGWANGLGVLVSDRSSAAHFFLDTEGYLRVGSSYVDSDASQPYLIFHLTTSKSGNLSKWAIDADGILSLQSHSVSTCIDQAGTVFIVFGGSGPSGCSATTLDITPVASETSSTTTTSTMSTTSALPTFSSFPASGHWSDWNGNETSWLDWTFTKTVSSSSTASPKPVDAITEGTSAYLSSTSHFAYPSSGNWSNHNDSNSIWLDWSLTSSTSTSLTTSASPVDGLTTSSSASLTSTSHLAYPSSGNWSNFNDSNSVWLDWSLTSSSTTTSSLPVGAVTTSPTSSAFPYPTSGNLTNFNDSNSIWLDWTQTTTRTSTLYVTSTSSLTTTSATPNTPVDAATTSTSAFGFPTIPPHSGSGNWSTYNDSNSIWLDWTTTSSSTVSTTSSSPAGYPTIPAFNGTGNWTHFNDSNSIWLDWTTTSSSAVSTTSATTTSSLLPVNAATTSSLGPTSTTSSIAGYPTIPACNGSYPSGNWTDWNGTWTDWNATSSVASSTTTSSVVGYPTIPAYNVVSSTISTTSTRSVANALTSTASLTSSSSTRSSLAAYPTIPAYNGSYPGANWTDWNGTWADWNITTSSSLVASSTTSSVTGFPTVPAYNGSLGGNWTDWNGTIPWNVTNSITRSSSLTTTTSVLYVLPTERSTSTPTTGVTTTGASSRPGPTQTAPSVPSIPHNGTAGDWTGNSTYPAHNTSSCAAAAPSQLLQNPSFECSETGWTLDEVDIVWGGVSDTSPASKHRRDISSPDEAYDGKGFARFQPTFEDVTATLAQTLDTPATNGSYWYSFAYRVPASGDTPDECSLTVSNDEGTLATIGSLSSASAWTMTGLEFQITSSASTFSFIFSCDGADTTSPLLDIDNIRMGLSSGSWTGGNGTTGGYSNSTGLPTWGSAPGTNVTFSPPPVNSSSPSGERPPFNLTAPAYTDNTTTLGEGGGPAGYPGAAYTTTSSPPALAATSTLDAAALAPMPTSTTPSAPEPTTTTAEPTVSPDSAPTSTSSAASAGVPTVTVVRRHRYHRRSA</sequence>
<keyword evidence="4" id="KW-1185">Reference proteome</keyword>
<evidence type="ECO:0000313" key="4">
    <source>
        <dbReference type="Proteomes" id="UP000094526"/>
    </source>
</evidence>
<comment type="caution">
    <text evidence="3">The sequence shown here is derived from an EMBL/GenBank/DDBJ whole genome shotgun (WGS) entry which is preliminary data.</text>
</comment>
<reference evidence="4" key="1">
    <citation type="submission" date="2015-07" db="EMBL/GenBank/DDBJ databases">
        <authorList>
            <person name="Teixeira M.M."/>
            <person name="Souza R.C."/>
            <person name="Almeida L.G."/>
            <person name="Vicente V.A."/>
            <person name="de Hoog S."/>
            <person name="Bocca A.L."/>
            <person name="de Almeida S.R."/>
            <person name="Vasconcelos A.T."/>
            <person name="Felipe M.S."/>
        </authorList>
    </citation>
    <scope>NUCLEOTIDE SEQUENCE [LARGE SCALE GENOMIC DNA]</scope>
    <source>
        <strain evidence="4">KSF</strain>
    </source>
</reference>
<proteinExistence type="predicted"/>
<dbReference type="AlphaFoldDB" id="A0A1C1CWF4"/>
<organism evidence="3 4">
    <name type="scientific">Cladophialophora carrionii</name>
    <dbReference type="NCBI Taxonomy" id="86049"/>
    <lineage>
        <taxon>Eukaryota</taxon>
        <taxon>Fungi</taxon>
        <taxon>Dikarya</taxon>
        <taxon>Ascomycota</taxon>
        <taxon>Pezizomycotina</taxon>
        <taxon>Eurotiomycetes</taxon>
        <taxon>Chaetothyriomycetidae</taxon>
        <taxon>Chaetothyriales</taxon>
        <taxon>Herpotrichiellaceae</taxon>
        <taxon>Cladophialophora</taxon>
    </lineage>
</organism>
<dbReference type="VEuPathDB" id="FungiDB:CLCR_09477"/>
<protein>
    <recommendedName>
        <fullName evidence="2">DUF7908 domain-containing protein</fullName>
    </recommendedName>
</protein>
<evidence type="ECO:0000313" key="3">
    <source>
        <dbReference type="EMBL" id="OCT52768.1"/>
    </source>
</evidence>
<feature type="domain" description="DUF7908" evidence="2">
    <location>
        <begin position="14"/>
        <end position="141"/>
    </location>
</feature>
<dbReference type="InterPro" id="IPR057230">
    <property type="entry name" value="DUF7908"/>
</dbReference>
<feature type="compositionally biased region" description="Low complexity" evidence="1">
    <location>
        <begin position="995"/>
        <end position="1038"/>
    </location>
</feature>
<feature type="region of interest" description="Disordered" evidence="1">
    <location>
        <begin position="995"/>
        <end position="1049"/>
    </location>
</feature>
<dbReference type="Pfam" id="PF25485">
    <property type="entry name" value="DUF7908"/>
    <property type="match status" value="1"/>
</dbReference>
<evidence type="ECO:0000259" key="2">
    <source>
        <dbReference type="Pfam" id="PF25485"/>
    </source>
</evidence>
<feature type="region of interest" description="Disordered" evidence="1">
    <location>
        <begin position="673"/>
        <end position="717"/>
    </location>
</feature>
<name>A0A1C1CWF4_9EURO</name>